<keyword evidence="4" id="KW-1185">Reference proteome</keyword>
<comment type="caution">
    <text evidence="3">The sequence shown here is derived from an EMBL/GenBank/DDBJ whole genome shotgun (WGS) entry which is preliminary data.</text>
</comment>
<dbReference type="Gene3D" id="3.40.50.300">
    <property type="entry name" value="P-loop containing nucleotide triphosphate hydrolases"/>
    <property type="match status" value="1"/>
</dbReference>
<organism evidence="3 4">
    <name type="scientific">Priestia iocasae</name>
    <dbReference type="NCBI Taxonomy" id="2291674"/>
    <lineage>
        <taxon>Bacteria</taxon>
        <taxon>Bacillati</taxon>
        <taxon>Bacillota</taxon>
        <taxon>Bacilli</taxon>
        <taxon>Bacillales</taxon>
        <taxon>Bacillaceae</taxon>
        <taxon>Priestia</taxon>
    </lineage>
</organism>
<gene>
    <name evidence="3" type="ORF">JOC83_002610</name>
</gene>
<dbReference type="PANTHER" id="PTHR10803">
    <property type="entry name" value="ARSENICAL PUMP-DRIVING ATPASE ARSENITE-TRANSLOCATING ATPASE"/>
    <property type="match status" value="1"/>
</dbReference>
<dbReference type="Proteomes" id="UP000809829">
    <property type="component" value="Unassembled WGS sequence"/>
</dbReference>
<dbReference type="InterPro" id="IPR025723">
    <property type="entry name" value="ArsA/GET3_ATPase-like"/>
</dbReference>
<dbReference type="InterPro" id="IPR003593">
    <property type="entry name" value="AAA+_ATPase"/>
</dbReference>
<accession>A0ABS2QWB7</accession>
<feature type="domain" description="AAA+ ATPase" evidence="2">
    <location>
        <begin position="5"/>
        <end position="166"/>
    </location>
</feature>
<dbReference type="NCBIfam" id="TIGR00345">
    <property type="entry name" value="GET3_arsA_TRC40"/>
    <property type="match status" value="1"/>
</dbReference>
<protein>
    <submittedName>
        <fullName evidence="3">Arsenite-transporting ATPase</fullName>
    </submittedName>
</protein>
<dbReference type="InterPro" id="IPR016300">
    <property type="entry name" value="ATPase_ArsA/GET3"/>
</dbReference>
<evidence type="ECO:0000256" key="1">
    <source>
        <dbReference type="ARBA" id="ARBA00011040"/>
    </source>
</evidence>
<dbReference type="PANTHER" id="PTHR10803:SF3">
    <property type="entry name" value="ATPASE GET3"/>
    <property type="match status" value="1"/>
</dbReference>
<dbReference type="InterPro" id="IPR027417">
    <property type="entry name" value="P-loop_NTPase"/>
</dbReference>
<dbReference type="Pfam" id="PF02374">
    <property type="entry name" value="ArsA_ATPase"/>
    <property type="match status" value="1"/>
</dbReference>
<evidence type="ECO:0000259" key="2">
    <source>
        <dbReference type="SMART" id="SM00382"/>
    </source>
</evidence>
<proteinExistence type="inferred from homology"/>
<evidence type="ECO:0000313" key="3">
    <source>
        <dbReference type="EMBL" id="MBM7703761.1"/>
    </source>
</evidence>
<comment type="similarity">
    <text evidence="1">Belongs to the arsA ATPase family.</text>
</comment>
<reference evidence="3 4" key="1">
    <citation type="submission" date="2021-01" db="EMBL/GenBank/DDBJ databases">
        <title>Genomic Encyclopedia of Type Strains, Phase IV (KMG-IV): sequencing the most valuable type-strain genomes for metagenomic binning, comparative biology and taxonomic classification.</title>
        <authorList>
            <person name="Goeker M."/>
        </authorList>
    </citation>
    <scope>NUCLEOTIDE SEQUENCE [LARGE SCALE GENOMIC DNA]</scope>
    <source>
        <strain evidence="3 4">DSM 104297</strain>
    </source>
</reference>
<sequence>MDLLQKRIIFVGGKGGVGKSTTASALAYLLSTKGNRVLLVSTDPAHNIGDVFHVQAKKEIVRIHDTLDLLEIDSHNESKRYINSVKENLKGLVKATMIDEVNRQIDLASASPGADEAALFDRITSLILTERHRYDKIVFDTAPTGHTLRLLTLPELMNVWINGLLERRKKVQDNYTQLLNDGEPIEDPIYEKLQERKKKFTAVRDVLLDSAITGYAFVLNAERLPILETKKAVHTLSHHQIHVSTVIVNKIIPAHADGAFMQRRRECEQPYLEEIHTSFTKQQVITLPLFEHDISTLTHLQAFSTILEEAFSMYVNK</sequence>
<dbReference type="SMART" id="SM00382">
    <property type="entry name" value="AAA"/>
    <property type="match status" value="1"/>
</dbReference>
<dbReference type="EMBL" id="JAFBFC010000004">
    <property type="protein sequence ID" value="MBM7703761.1"/>
    <property type="molecule type" value="Genomic_DNA"/>
</dbReference>
<dbReference type="CDD" id="cd02035">
    <property type="entry name" value="ArsA"/>
    <property type="match status" value="1"/>
</dbReference>
<dbReference type="SUPFAM" id="SSF52540">
    <property type="entry name" value="P-loop containing nucleoside triphosphate hydrolases"/>
    <property type="match status" value="1"/>
</dbReference>
<name>A0ABS2QWB7_9BACI</name>
<evidence type="ECO:0000313" key="4">
    <source>
        <dbReference type="Proteomes" id="UP000809829"/>
    </source>
</evidence>
<dbReference type="RefSeq" id="WP_205187709.1">
    <property type="nucleotide sequence ID" value="NZ_JAFBFC010000004.1"/>
</dbReference>